<comment type="caution">
    <text evidence="1">The sequence shown here is derived from an EMBL/GenBank/DDBJ whole genome shotgun (WGS) entry which is preliminary data.</text>
</comment>
<proteinExistence type="predicted"/>
<accession>V2TD09</accession>
<feature type="non-terminal residue" evidence="1">
    <location>
        <position position="266"/>
    </location>
</feature>
<organism evidence="1 2">
    <name type="scientific">Acinetobacter nectaris CIP 110549</name>
    <dbReference type="NCBI Taxonomy" id="1392540"/>
    <lineage>
        <taxon>Bacteria</taxon>
        <taxon>Pseudomonadati</taxon>
        <taxon>Pseudomonadota</taxon>
        <taxon>Gammaproteobacteria</taxon>
        <taxon>Moraxellales</taxon>
        <taxon>Moraxellaceae</taxon>
        <taxon>Acinetobacter</taxon>
    </lineage>
</organism>
<dbReference type="RefSeq" id="WP_023272885.1">
    <property type="nucleotide sequence ID" value="NZ_KI530720.1"/>
</dbReference>
<dbReference type="Proteomes" id="UP000023785">
    <property type="component" value="Unassembled WGS sequence"/>
</dbReference>
<sequence>MRINGFDYLKLSELWHGKIFSSSYDKTLLYLFKQGTPFILKNNGASTITIFKRNSQHLTTPSSIPLIFKSGFIKYLTIPYAHRDLCILGIPSNDIDKTQTVYDFPVSTKAIYSLCSNKFYPYLKRLFELELNENLEFMLIGLQHDYLDLNNGFDDFSQISYLLSQKSFPKLKVFKYGFDELYVNVCRVYSNLGDITEVIENMPSLEILEITGAFELTKPLNLKSLKSINIDIDLGVQDCNDVMAISQKTLDLLMSSAVNCELESFT</sequence>
<dbReference type="EMBL" id="AYER01000022">
    <property type="protein sequence ID" value="ESK35531.1"/>
    <property type="molecule type" value="Genomic_DNA"/>
</dbReference>
<keyword evidence="2" id="KW-1185">Reference proteome</keyword>
<evidence type="ECO:0000313" key="1">
    <source>
        <dbReference type="EMBL" id="ESK35531.1"/>
    </source>
</evidence>
<protein>
    <submittedName>
        <fullName evidence="1">Uncharacterized protein</fullName>
    </submittedName>
</protein>
<dbReference type="AlphaFoldDB" id="V2TD09"/>
<dbReference type="eggNOG" id="ENOG5031SB3">
    <property type="taxonomic scope" value="Bacteria"/>
</dbReference>
<name>V2TD09_9GAMM</name>
<evidence type="ECO:0000313" key="2">
    <source>
        <dbReference type="Proteomes" id="UP000023785"/>
    </source>
</evidence>
<dbReference type="HOGENOM" id="CLU_1051658_0_0_6"/>
<reference evidence="1 2" key="1">
    <citation type="submission" date="2013-10" db="EMBL/GenBank/DDBJ databases">
        <title>The Genome Sequence of Acinetobacter nectaris CIP 110549.</title>
        <authorList>
            <consortium name="The Broad Institute Genomics Platform"/>
            <consortium name="The Broad Institute Genome Sequencing Center for Infectious Disease"/>
            <person name="Cerqueira G."/>
            <person name="Feldgarden M."/>
            <person name="Courvalin P."/>
            <person name="Grillot-Courvalin C."/>
            <person name="Clermont D."/>
            <person name="Rocha E."/>
            <person name="Yoon E.-J."/>
            <person name="Nemec A."/>
            <person name="Young S.K."/>
            <person name="Zeng Q."/>
            <person name="Gargeya S."/>
            <person name="Fitzgerald M."/>
            <person name="Abouelleil A."/>
            <person name="Alvarado L."/>
            <person name="Berlin A.M."/>
            <person name="Chapman S.B."/>
            <person name="Gainer-Dewar J."/>
            <person name="Goldberg J."/>
            <person name="Gnerre S."/>
            <person name="Griggs A."/>
            <person name="Gujja S."/>
            <person name="Hansen M."/>
            <person name="Howarth C."/>
            <person name="Imamovic A."/>
            <person name="Ireland A."/>
            <person name="Larimer J."/>
            <person name="McCowan C."/>
            <person name="Murphy C."/>
            <person name="Pearson M."/>
            <person name="Poon T.W."/>
            <person name="Priest M."/>
            <person name="Roberts A."/>
            <person name="Saif S."/>
            <person name="Shea T."/>
            <person name="Sykes S."/>
            <person name="Wortman J."/>
            <person name="Nusbaum C."/>
            <person name="Birren B."/>
        </authorList>
    </citation>
    <scope>NUCLEOTIDE SEQUENCE [LARGE SCALE GENOMIC DNA]</scope>
    <source>
        <strain evidence="1 2">CIP 110549</strain>
    </source>
</reference>
<gene>
    <name evidence="1" type="ORF">P256_02599</name>
</gene>